<sequence length="472" mass="48637">MTVFRTFRQQRSIRLFLAAAVAPVLAAAVVAAPSARAAASDDIRINEVVSTGNVNDSIELYNKGAAAVDVSGWILKDNNNSSKFKIAAGTTILPGGFKAFDVHGSFGLGSSDSARLYLADGSTLVDSFTWTQHSNVSWSRCSDGTGAFKQSAAVSLDAPNVCGAPAAVAWPGGSAVSTADAANVFGTDLSGLYQEGSVLWGAQNSGSLWRLVPNGSGGWTPDTANGWGAGKALHFPGGSGTPDDEGVTLTGSGSVSGGVFVSTERDANASGTSRLSVLRYDVTGSGTSLSATREWNLTSDLPAVDSNLGLEGITWVPDSALTAGGFKDVSTGAAYDPARYGAHTGGVFFVGVEATGMVYGYVLLEAGGFTRVAAFSTGMPAVMELQFEPQTSRLWAVCDNTCSGQHRTLRIDATGVFGVTAVYNRPSGMSNYNNEGFSLAGADQCVGGTKPVYWSDDSNDGSHALRKGTVNC</sequence>
<dbReference type="Proteomes" id="UP001500751">
    <property type="component" value="Unassembled WGS sequence"/>
</dbReference>
<proteinExistence type="predicted"/>
<accession>A0ABN2TSL0</accession>
<feature type="domain" description="LTD" evidence="2">
    <location>
        <begin position="31"/>
        <end position="132"/>
    </location>
</feature>
<gene>
    <name evidence="3" type="ORF">GCM10009839_12610</name>
</gene>
<protein>
    <recommendedName>
        <fullName evidence="2">LTD domain-containing protein</fullName>
    </recommendedName>
</protein>
<keyword evidence="4" id="KW-1185">Reference proteome</keyword>
<comment type="caution">
    <text evidence="3">The sequence shown here is derived from an EMBL/GenBank/DDBJ whole genome shotgun (WGS) entry which is preliminary data.</text>
</comment>
<dbReference type="RefSeq" id="WP_344664537.1">
    <property type="nucleotide sequence ID" value="NZ_BAAAQN010000005.1"/>
</dbReference>
<dbReference type="Pfam" id="PF00932">
    <property type="entry name" value="LTD"/>
    <property type="match status" value="1"/>
</dbReference>
<feature type="chain" id="PRO_5046884417" description="LTD domain-containing protein" evidence="1">
    <location>
        <begin position="27"/>
        <end position="472"/>
    </location>
</feature>
<evidence type="ECO:0000313" key="3">
    <source>
        <dbReference type="EMBL" id="GAA2018043.1"/>
    </source>
</evidence>
<dbReference type="InterPro" id="IPR001322">
    <property type="entry name" value="Lamin_tail_dom"/>
</dbReference>
<dbReference type="SUPFAM" id="SSF74853">
    <property type="entry name" value="Lamin A/C globular tail domain"/>
    <property type="match status" value="1"/>
</dbReference>
<evidence type="ECO:0000256" key="1">
    <source>
        <dbReference type="SAM" id="SignalP"/>
    </source>
</evidence>
<feature type="signal peptide" evidence="1">
    <location>
        <begin position="1"/>
        <end position="26"/>
    </location>
</feature>
<evidence type="ECO:0000259" key="2">
    <source>
        <dbReference type="PROSITE" id="PS51841"/>
    </source>
</evidence>
<dbReference type="PROSITE" id="PS51841">
    <property type="entry name" value="LTD"/>
    <property type="match status" value="1"/>
</dbReference>
<organism evidence="3 4">
    <name type="scientific">Catenulispora yoronensis</name>
    <dbReference type="NCBI Taxonomy" id="450799"/>
    <lineage>
        <taxon>Bacteria</taxon>
        <taxon>Bacillati</taxon>
        <taxon>Actinomycetota</taxon>
        <taxon>Actinomycetes</taxon>
        <taxon>Catenulisporales</taxon>
        <taxon>Catenulisporaceae</taxon>
        <taxon>Catenulispora</taxon>
    </lineage>
</organism>
<evidence type="ECO:0000313" key="4">
    <source>
        <dbReference type="Proteomes" id="UP001500751"/>
    </source>
</evidence>
<name>A0ABN2TSL0_9ACTN</name>
<reference evidence="3 4" key="1">
    <citation type="journal article" date="2019" name="Int. J. Syst. Evol. Microbiol.">
        <title>The Global Catalogue of Microorganisms (GCM) 10K type strain sequencing project: providing services to taxonomists for standard genome sequencing and annotation.</title>
        <authorList>
            <consortium name="The Broad Institute Genomics Platform"/>
            <consortium name="The Broad Institute Genome Sequencing Center for Infectious Disease"/>
            <person name="Wu L."/>
            <person name="Ma J."/>
        </authorList>
    </citation>
    <scope>NUCLEOTIDE SEQUENCE [LARGE SCALE GENOMIC DNA]</scope>
    <source>
        <strain evidence="3 4">JCM 16014</strain>
    </source>
</reference>
<dbReference type="Gene3D" id="2.60.40.1260">
    <property type="entry name" value="Lamin Tail domain"/>
    <property type="match status" value="1"/>
</dbReference>
<keyword evidence="1" id="KW-0732">Signal</keyword>
<dbReference type="InterPro" id="IPR036415">
    <property type="entry name" value="Lamin_tail_dom_sf"/>
</dbReference>
<dbReference type="EMBL" id="BAAAQN010000005">
    <property type="protein sequence ID" value="GAA2018043.1"/>
    <property type="molecule type" value="Genomic_DNA"/>
</dbReference>